<comment type="caution">
    <text evidence="2">The sequence shown here is derived from an EMBL/GenBank/DDBJ whole genome shotgun (WGS) entry which is preliminary data.</text>
</comment>
<evidence type="ECO:0000313" key="3">
    <source>
        <dbReference type="Proteomes" id="UP000789595"/>
    </source>
</evidence>
<organism evidence="2 3">
    <name type="scientific">Pelagomonas calceolata</name>
    <dbReference type="NCBI Taxonomy" id="35677"/>
    <lineage>
        <taxon>Eukaryota</taxon>
        <taxon>Sar</taxon>
        <taxon>Stramenopiles</taxon>
        <taxon>Ochrophyta</taxon>
        <taxon>Pelagophyceae</taxon>
        <taxon>Pelagomonadales</taxon>
        <taxon>Pelagomonadaceae</taxon>
        <taxon>Pelagomonas</taxon>
    </lineage>
</organism>
<name>A0A8J2WUQ9_9STRA</name>
<dbReference type="Proteomes" id="UP000789595">
    <property type="component" value="Unassembled WGS sequence"/>
</dbReference>
<proteinExistence type="predicted"/>
<evidence type="ECO:0000313" key="2">
    <source>
        <dbReference type="EMBL" id="CAH0366355.1"/>
    </source>
</evidence>
<feature type="region of interest" description="Disordered" evidence="1">
    <location>
        <begin position="1"/>
        <end position="41"/>
    </location>
</feature>
<accession>A0A8J2WUQ9</accession>
<gene>
    <name evidence="2" type="ORF">PECAL_1P28440</name>
</gene>
<reference evidence="2" key="1">
    <citation type="submission" date="2021-11" db="EMBL/GenBank/DDBJ databases">
        <authorList>
            <consortium name="Genoscope - CEA"/>
            <person name="William W."/>
        </authorList>
    </citation>
    <scope>NUCLEOTIDE SEQUENCE</scope>
</reference>
<dbReference type="EMBL" id="CAKKNE010000001">
    <property type="protein sequence ID" value="CAH0366355.1"/>
    <property type="molecule type" value="Genomic_DNA"/>
</dbReference>
<feature type="compositionally biased region" description="Low complexity" evidence="1">
    <location>
        <begin position="1"/>
        <end position="32"/>
    </location>
</feature>
<keyword evidence="3" id="KW-1185">Reference proteome</keyword>
<evidence type="ECO:0000256" key="1">
    <source>
        <dbReference type="SAM" id="MobiDB-lite"/>
    </source>
</evidence>
<dbReference type="AlphaFoldDB" id="A0A8J2WUQ9"/>
<protein>
    <submittedName>
        <fullName evidence="2">Uncharacterized protein</fullName>
    </submittedName>
</protein>
<sequence length="344" mass="38656">MEAATHAAPDAGPAQQHHQRQTQQPQRPTQQQGRRRDAGRRHASFRDLKNLSVDDWCALFRIDRTTINASARDRLRWALSSLRERRYRHDEILELGEDMVVVVEGTVEADERLLKAPFFVNECVILDGAPETRVYRVASDRCRCYAVNSADAALVKAAGGFDADRTRRLRSFERRLALKGVDAELLRDDAVFAKHASSYLARRCDAEPLRFLVDSDAVLVLRDRPFVEVLRAFDGLWRVYARPWDAFADVSAVAGDATTRRRLGDERAKAVQRADAGRLLDCVEGIVDTVKRDLDTRFLPAFVASEAYAVFVRERFPGRGQKRVPVPRGEVLVAPAAVSTCAVS</sequence>